<protein>
    <submittedName>
        <fullName evidence="1">Uncharacterized protein</fullName>
    </submittedName>
</protein>
<accession>A0ABQ7JNX1</accession>
<gene>
    <name evidence="1" type="ORF">BGZ96_000644</name>
</gene>
<reference evidence="1 2" key="1">
    <citation type="journal article" date="2020" name="Fungal Divers.">
        <title>Resolving the Mortierellaceae phylogeny through synthesis of multi-gene phylogenetics and phylogenomics.</title>
        <authorList>
            <person name="Vandepol N."/>
            <person name="Liber J."/>
            <person name="Desiro A."/>
            <person name="Na H."/>
            <person name="Kennedy M."/>
            <person name="Barry K."/>
            <person name="Grigoriev I.V."/>
            <person name="Miller A.N."/>
            <person name="O'Donnell K."/>
            <person name="Stajich J.E."/>
            <person name="Bonito G."/>
        </authorList>
    </citation>
    <scope>NUCLEOTIDE SEQUENCE [LARGE SCALE GENOMIC DNA]</scope>
    <source>
        <strain evidence="1 2">AD045</strain>
    </source>
</reference>
<dbReference type="Proteomes" id="UP001194696">
    <property type="component" value="Unassembled WGS sequence"/>
</dbReference>
<keyword evidence="2" id="KW-1185">Reference proteome</keyword>
<organism evidence="1 2">
    <name type="scientific">Linnemannia gamsii</name>
    <dbReference type="NCBI Taxonomy" id="64522"/>
    <lineage>
        <taxon>Eukaryota</taxon>
        <taxon>Fungi</taxon>
        <taxon>Fungi incertae sedis</taxon>
        <taxon>Mucoromycota</taxon>
        <taxon>Mortierellomycotina</taxon>
        <taxon>Mortierellomycetes</taxon>
        <taxon>Mortierellales</taxon>
        <taxon>Mortierellaceae</taxon>
        <taxon>Linnemannia</taxon>
    </lineage>
</organism>
<dbReference type="EMBL" id="JAAAIM010001095">
    <property type="protein sequence ID" value="KAG0282267.1"/>
    <property type="molecule type" value="Genomic_DNA"/>
</dbReference>
<proteinExistence type="predicted"/>
<evidence type="ECO:0000313" key="2">
    <source>
        <dbReference type="Proteomes" id="UP001194696"/>
    </source>
</evidence>
<comment type="caution">
    <text evidence="1">The sequence shown here is derived from an EMBL/GenBank/DDBJ whole genome shotgun (WGS) entry which is preliminary data.</text>
</comment>
<name>A0ABQ7JNX1_9FUNG</name>
<sequence>MNPASFPIGLGLTAAAHVYLSNLCWRKTAKYQRSYLSQHRSYKAHMFSLSLHDLETLTSLITFLDSNIENIEQLLQDPGRPPKSELRTISVEELNHWIESYSLFRSERGKIIRSIAQDMLRTDSKYVDLRTNQVRTYLLSTAIALRYALSTEPAARLMLKHLPRLYRFGSWIAQGLGVNSSAALPSIHISSLTSYHNSSRGDTWGSFFYKLAPTLFLSGIHFIAGLRCQWVIRRIQQDRERQLLFVKRLCFVSMFLSLRQSRLVWLLGMSEACEDFQNKREASGDYSEVSQAEIDAARQLSRGPQRPSTHNQLRILAEDPDSHVYALLNNPHDGLLFEYMAYNTATNSSRPSPLQSKEFCFGPDLDRVDTALYLGDPRERLRIMELEYMAMKTELELFRELFVLPTKSY</sequence>
<evidence type="ECO:0000313" key="1">
    <source>
        <dbReference type="EMBL" id="KAG0282267.1"/>
    </source>
</evidence>